<dbReference type="GO" id="GO:0070481">
    <property type="term" value="P:nuclear-transcribed mRNA catabolic process, non-stop decay"/>
    <property type="evidence" value="ECO:0007669"/>
    <property type="project" value="InterPro"/>
</dbReference>
<proteinExistence type="inferred from homology"/>
<evidence type="ECO:0000256" key="1">
    <source>
        <dbReference type="ARBA" id="ARBA00001968"/>
    </source>
</evidence>
<dbReference type="InterPro" id="IPR004405">
    <property type="entry name" value="TF_pelota"/>
</dbReference>
<feature type="compositionally biased region" description="Acidic residues" evidence="7">
    <location>
        <begin position="374"/>
        <end position="388"/>
    </location>
</feature>
<comment type="cofactor">
    <cofactor evidence="1 6">
        <name>a divalent metal cation</name>
        <dbReference type="ChEBI" id="CHEBI:60240"/>
    </cofactor>
</comment>
<dbReference type="GO" id="GO:0005737">
    <property type="term" value="C:cytoplasm"/>
    <property type="evidence" value="ECO:0007669"/>
    <property type="project" value="UniProtKB-SubCell"/>
</dbReference>
<dbReference type="InterPro" id="IPR005141">
    <property type="entry name" value="eRF1_2"/>
</dbReference>
<evidence type="ECO:0000313" key="9">
    <source>
        <dbReference type="EMBL" id="JAP47944.1"/>
    </source>
</evidence>
<dbReference type="GO" id="GO:0046872">
    <property type="term" value="F:metal ion binding"/>
    <property type="evidence" value="ECO:0007669"/>
    <property type="project" value="UniProtKB-KW"/>
</dbReference>
<comment type="similarity">
    <text evidence="3 6">Belongs to the eukaryotic release factor 1 family. Pelota subfamily.</text>
</comment>
<accession>A0A0X3P7L8</accession>
<dbReference type="Pfam" id="PF03464">
    <property type="entry name" value="eRF1_2"/>
    <property type="match status" value="1"/>
</dbReference>
<dbReference type="Gene3D" id="3.30.1330.30">
    <property type="match status" value="1"/>
</dbReference>
<keyword evidence="5 6" id="KW-0479">Metal-binding</keyword>
<comment type="function">
    <text evidence="6">Component of the Pelota-HBS1L complex, a complex that recognizes stalled ribosomes and triggers the No-Go Decay (NGD) pathway. In the Pelota-HBS1L complex, pelo recognizes ribosomes stalled at the 3' end of an mRNA and engages stalled ribosomes by destabilizing mRNA in the mRNA channel.</text>
</comment>
<gene>
    <name evidence="9" type="ORF">TR87229</name>
</gene>
<dbReference type="GO" id="GO:0032790">
    <property type="term" value="P:ribosome disassembly"/>
    <property type="evidence" value="ECO:0007669"/>
    <property type="project" value="TreeGrafter"/>
</dbReference>
<dbReference type="InterPro" id="IPR038069">
    <property type="entry name" value="Pelota/DOM34_N"/>
</dbReference>
<dbReference type="InterPro" id="IPR005142">
    <property type="entry name" value="eRF1_3"/>
</dbReference>
<dbReference type="Gene3D" id="3.30.420.60">
    <property type="entry name" value="eRF1 domain 2"/>
    <property type="match status" value="1"/>
</dbReference>
<dbReference type="PANTHER" id="PTHR10853:SF0">
    <property type="entry name" value="PROTEIN PELOTA HOMOLOG"/>
    <property type="match status" value="1"/>
</dbReference>
<dbReference type="Pfam" id="PF03465">
    <property type="entry name" value="eRF1_3"/>
    <property type="match status" value="1"/>
</dbReference>
<dbReference type="InterPro" id="IPR058547">
    <property type="entry name" value="Pelota_N"/>
</dbReference>
<feature type="domain" description="eRF1/Pelota-like N-terminal" evidence="8">
    <location>
        <begin position="1"/>
        <end position="130"/>
    </location>
</feature>
<dbReference type="FunFam" id="3.30.1330.30:FF:000008">
    <property type="entry name" value="Protein pelota homolog"/>
    <property type="match status" value="1"/>
</dbReference>
<dbReference type="GO" id="GO:0070651">
    <property type="term" value="P:nonfunctional rRNA decay"/>
    <property type="evidence" value="ECO:0007669"/>
    <property type="project" value="TreeGrafter"/>
</dbReference>
<dbReference type="InterPro" id="IPR005140">
    <property type="entry name" value="eRF1_Pelota-like_N"/>
</dbReference>
<dbReference type="GO" id="GO:0071025">
    <property type="term" value="P:RNA surveillance"/>
    <property type="evidence" value="ECO:0007669"/>
    <property type="project" value="InterPro"/>
</dbReference>
<dbReference type="NCBIfam" id="TIGR00111">
    <property type="entry name" value="pelota"/>
    <property type="match status" value="1"/>
</dbReference>
<feature type="region of interest" description="Disordered" evidence="7">
    <location>
        <begin position="371"/>
        <end position="410"/>
    </location>
</feature>
<dbReference type="AlphaFoldDB" id="A0A0X3P7L8"/>
<comment type="subcellular location">
    <subcellularLocation>
        <location evidence="2 6">Cytoplasm</location>
    </subcellularLocation>
</comment>
<dbReference type="Pfam" id="PF26356">
    <property type="entry name" value="Pelota_N"/>
    <property type="match status" value="1"/>
</dbReference>
<protein>
    <recommendedName>
        <fullName evidence="6">Protein pelota homolog</fullName>
    </recommendedName>
</protein>
<dbReference type="InterPro" id="IPR042226">
    <property type="entry name" value="eFR1_2_sf"/>
</dbReference>
<evidence type="ECO:0000259" key="8">
    <source>
        <dbReference type="SMART" id="SM01194"/>
    </source>
</evidence>
<keyword evidence="4 6" id="KW-0963">Cytoplasm</keyword>
<dbReference type="SUPFAM" id="SSF55315">
    <property type="entry name" value="L30e-like"/>
    <property type="match status" value="1"/>
</dbReference>
<dbReference type="FunFam" id="3.30.420.60:FF:000002">
    <property type="entry name" value="Protein pelota homolog"/>
    <property type="match status" value="1"/>
</dbReference>
<evidence type="ECO:0000256" key="2">
    <source>
        <dbReference type="ARBA" id="ARBA00004496"/>
    </source>
</evidence>
<dbReference type="Gene3D" id="2.30.30.870">
    <property type="entry name" value="Pelota, domain A"/>
    <property type="match status" value="1"/>
</dbReference>
<evidence type="ECO:0000256" key="5">
    <source>
        <dbReference type="ARBA" id="ARBA00022723"/>
    </source>
</evidence>
<dbReference type="FunFam" id="2.30.30.870:FF:000001">
    <property type="entry name" value="Protein pelota homolog"/>
    <property type="match status" value="1"/>
</dbReference>
<evidence type="ECO:0000256" key="7">
    <source>
        <dbReference type="SAM" id="MobiDB-lite"/>
    </source>
</evidence>
<dbReference type="PANTHER" id="PTHR10853">
    <property type="entry name" value="PELOTA"/>
    <property type="match status" value="1"/>
</dbReference>
<dbReference type="EMBL" id="GEEE01015281">
    <property type="protein sequence ID" value="JAP47944.1"/>
    <property type="molecule type" value="Transcribed_RNA"/>
</dbReference>
<dbReference type="InterPro" id="IPR029064">
    <property type="entry name" value="Ribosomal_eL30-like_sf"/>
</dbReference>
<dbReference type="SUPFAM" id="SSF159065">
    <property type="entry name" value="Dom34/Pelota N-terminal domain-like"/>
    <property type="match status" value="1"/>
</dbReference>
<evidence type="ECO:0000256" key="6">
    <source>
        <dbReference type="RuleBase" id="RU362019"/>
    </source>
</evidence>
<evidence type="ECO:0000256" key="3">
    <source>
        <dbReference type="ARBA" id="ARBA00009504"/>
    </source>
</evidence>
<dbReference type="GO" id="GO:0070966">
    <property type="term" value="P:nuclear-transcribed mRNA catabolic process, no-go decay"/>
    <property type="evidence" value="ECO:0007669"/>
    <property type="project" value="InterPro"/>
</dbReference>
<dbReference type="SMART" id="SM01194">
    <property type="entry name" value="eRF1_1"/>
    <property type="match status" value="1"/>
</dbReference>
<reference evidence="9" key="1">
    <citation type="submission" date="2016-01" db="EMBL/GenBank/DDBJ databases">
        <title>Reference transcriptome for the parasite Schistocephalus solidus: insights into the molecular evolution of parasitism.</title>
        <authorList>
            <person name="Hebert F.O."/>
            <person name="Grambauer S."/>
            <person name="Barber I."/>
            <person name="Landry C.R."/>
            <person name="Aubin-Horth N."/>
        </authorList>
    </citation>
    <scope>NUCLEOTIDE SEQUENCE</scope>
</reference>
<evidence type="ECO:0000256" key="4">
    <source>
        <dbReference type="ARBA" id="ARBA00022490"/>
    </source>
</evidence>
<dbReference type="SUPFAM" id="SSF53137">
    <property type="entry name" value="Translational machinery components"/>
    <property type="match status" value="1"/>
</dbReference>
<sequence length="410" mass="45630">MKLLSKNIDRYASGSITLVAENEEDMWLTYNLVQVGDSFRCSTVRKVQTESATGSVASKQIRMNLTVAVETIDFDTQGSALHLKGRNMEENQYVKMGAYHTLTIGVKDKFTIAKQEWDSVSLMLVEQAADPTQQADVATVVMHEGLAYVCLLTSSTMHVRAKIECTIPRKRPNLPTTQHDKGIARFFDQIIQAIERHVRFDVVKCVIVASPGFLREQFFEYLFQMATKEEKRVFLDNKSKFMLIHSSSGHKHALKEVLSDPLVLSKISNTKAAAEITALNDFYQMLKVDSSRAFYGVKHVEAAVEAFAVETLLISDALFRSKDLTARKRFVGLVDSVKENQGTVRIFSSLHVSGEQLNQLSGIAAILRFPIPEPDSDEEDSDDEEDQQEGQGTQLKPDVAGPSLSAAATT</sequence>
<name>A0A0X3P7L8_SCHSO</name>
<organism evidence="9">
    <name type="scientific">Schistocephalus solidus</name>
    <name type="common">Tapeworm</name>
    <dbReference type="NCBI Taxonomy" id="70667"/>
    <lineage>
        <taxon>Eukaryota</taxon>
        <taxon>Metazoa</taxon>
        <taxon>Spiralia</taxon>
        <taxon>Lophotrochozoa</taxon>
        <taxon>Platyhelminthes</taxon>
        <taxon>Cestoda</taxon>
        <taxon>Eucestoda</taxon>
        <taxon>Diphyllobothriidea</taxon>
        <taxon>Diphyllobothriidae</taxon>
        <taxon>Schistocephalus</taxon>
    </lineage>
</organism>